<dbReference type="InterPro" id="IPR011990">
    <property type="entry name" value="TPR-like_helical_dom_sf"/>
</dbReference>
<reference evidence="1" key="1">
    <citation type="journal article" date="2014" name="Front. Microbiol.">
        <title>High frequency of phylogenetically diverse reductive dehalogenase-homologous genes in deep subseafloor sedimentary metagenomes.</title>
        <authorList>
            <person name="Kawai M."/>
            <person name="Futagami T."/>
            <person name="Toyoda A."/>
            <person name="Takaki Y."/>
            <person name="Nishi S."/>
            <person name="Hori S."/>
            <person name="Arai W."/>
            <person name="Tsubouchi T."/>
            <person name="Morono Y."/>
            <person name="Uchiyama I."/>
            <person name="Ito T."/>
            <person name="Fujiyama A."/>
            <person name="Inagaki F."/>
            <person name="Takami H."/>
        </authorList>
    </citation>
    <scope>NUCLEOTIDE SEQUENCE</scope>
    <source>
        <strain evidence="1">Expedition CK06-06</strain>
    </source>
</reference>
<feature type="non-terminal residue" evidence="1">
    <location>
        <position position="264"/>
    </location>
</feature>
<feature type="non-terminal residue" evidence="1">
    <location>
        <position position="1"/>
    </location>
</feature>
<evidence type="ECO:0008006" key="2">
    <source>
        <dbReference type="Google" id="ProtNLM"/>
    </source>
</evidence>
<sequence length="264" mass="29795">SRSGDAQSALRQLRTLVSEWPNFLNGRLALARLLAQTGNWAETAEQARIARQISPNSLDATLLHTQARMQLLAARSTGENAQMWQDIEDQLAALEKAADNTFPVKVSQLQLAFLRSQFSKAQQLVSDIKSSYPYRIEVAMAEIELLIAQNKTDEAILKLNDAVSAFPESIRPVRYLAILLAAKDKNQECENIIKDALTRIEQPAAKRELGLLLAGFYNRWNEQEKRYQLLNSLILDLPDDVLVQRGLLRCEKVIKDSDRVQQLV</sequence>
<protein>
    <recommendedName>
        <fullName evidence="2">Tetratricopeptide repeat-like domain-containing protein</fullName>
    </recommendedName>
</protein>
<proteinExistence type="predicted"/>
<evidence type="ECO:0000313" key="1">
    <source>
        <dbReference type="EMBL" id="GAH63869.1"/>
    </source>
</evidence>
<dbReference type="EMBL" id="BARU01030484">
    <property type="protein sequence ID" value="GAH63869.1"/>
    <property type="molecule type" value="Genomic_DNA"/>
</dbReference>
<dbReference type="AlphaFoldDB" id="X1ICM0"/>
<name>X1ICM0_9ZZZZ</name>
<organism evidence="1">
    <name type="scientific">marine sediment metagenome</name>
    <dbReference type="NCBI Taxonomy" id="412755"/>
    <lineage>
        <taxon>unclassified sequences</taxon>
        <taxon>metagenomes</taxon>
        <taxon>ecological metagenomes</taxon>
    </lineage>
</organism>
<comment type="caution">
    <text evidence="1">The sequence shown here is derived from an EMBL/GenBank/DDBJ whole genome shotgun (WGS) entry which is preliminary data.</text>
</comment>
<accession>X1ICM0</accession>
<gene>
    <name evidence="1" type="ORF">S03H2_48360</name>
</gene>
<dbReference type="SUPFAM" id="SSF48452">
    <property type="entry name" value="TPR-like"/>
    <property type="match status" value="1"/>
</dbReference>
<dbReference type="Gene3D" id="1.25.40.10">
    <property type="entry name" value="Tetratricopeptide repeat domain"/>
    <property type="match status" value="1"/>
</dbReference>